<evidence type="ECO:0000313" key="1">
    <source>
        <dbReference type="EMBL" id="OAY47364.1"/>
    </source>
</evidence>
<dbReference type="EMBL" id="CM004392">
    <property type="protein sequence ID" value="OAY47364.1"/>
    <property type="molecule type" value="Genomic_DNA"/>
</dbReference>
<proteinExistence type="predicted"/>
<name>A0A2C9VQU0_MANES</name>
<dbReference type="AlphaFoldDB" id="A0A2C9VQU0"/>
<reference evidence="1" key="1">
    <citation type="submission" date="2016-02" db="EMBL/GenBank/DDBJ databases">
        <title>WGS assembly of Manihot esculenta.</title>
        <authorList>
            <person name="Bredeson J.V."/>
            <person name="Prochnik S.E."/>
            <person name="Lyons J.B."/>
            <person name="Schmutz J."/>
            <person name="Grimwood J."/>
            <person name="Vrebalov J."/>
            <person name="Bart R.S."/>
            <person name="Amuge T."/>
            <person name="Ferguson M.E."/>
            <person name="Green R."/>
            <person name="Putnam N."/>
            <person name="Stites J."/>
            <person name="Rounsley S."/>
            <person name="Rokhsar D.S."/>
        </authorList>
    </citation>
    <scope>NUCLEOTIDE SEQUENCE [LARGE SCALE GENOMIC DNA]</scope>
    <source>
        <tissue evidence="1">Leaf</tissue>
    </source>
</reference>
<protein>
    <submittedName>
        <fullName evidence="1">Uncharacterized protein</fullName>
    </submittedName>
</protein>
<accession>A0A2C9VQU0</accession>
<organism evidence="1">
    <name type="scientific">Manihot esculenta</name>
    <name type="common">Cassava</name>
    <name type="synonym">Jatropha manihot</name>
    <dbReference type="NCBI Taxonomy" id="3983"/>
    <lineage>
        <taxon>Eukaryota</taxon>
        <taxon>Viridiplantae</taxon>
        <taxon>Streptophyta</taxon>
        <taxon>Embryophyta</taxon>
        <taxon>Tracheophyta</taxon>
        <taxon>Spermatophyta</taxon>
        <taxon>Magnoliopsida</taxon>
        <taxon>eudicotyledons</taxon>
        <taxon>Gunneridae</taxon>
        <taxon>Pentapetalae</taxon>
        <taxon>rosids</taxon>
        <taxon>fabids</taxon>
        <taxon>Malpighiales</taxon>
        <taxon>Euphorbiaceae</taxon>
        <taxon>Crotonoideae</taxon>
        <taxon>Manihoteae</taxon>
        <taxon>Manihot</taxon>
    </lineage>
</organism>
<sequence length="35" mass="4050">MSFFFFEAKPLLLPWNSSTSPVPSMQDELLFLDLT</sequence>
<gene>
    <name evidence="1" type="ORF">MANES_06G073600</name>
</gene>